<reference evidence="7" key="1">
    <citation type="submission" date="2025-08" db="UniProtKB">
        <authorList>
            <consortium name="RefSeq"/>
        </authorList>
    </citation>
    <scope>IDENTIFICATION</scope>
    <source>
        <tissue evidence="7">Whole sample</tissue>
    </source>
</reference>
<evidence type="ECO:0000256" key="2">
    <source>
        <dbReference type="ARBA" id="ARBA00011748"/>
    </source>
</evidence>
<dbReference type="Pfam" id="PF03298">
    <property type="entry name" value="Stanniocalcin"/>
    <property type="match status" value="1"/>
</dbReference>
<dbReference type="GO" id="GO:0006874">
    <property type="term" value="P:intracellular calcium ion homeostasis"/>
    <property type="evidence" value="ECO:0007669"/>
    <property type="project" value="TreeGrafter"/>
</dbReference>
<evidence type="ECO:0000256" key="5">
    <source>
        <dbReference type="SAM" id="SignalP"/>
    </source>
</evidence>
<sequence length="233" mass="26539">MYAKVAVTIIFFVAVSEAFVVDFVRDLFSSCSDAKNNISPVQDVSQTCLQQAAAGSCGFYDCFEQRFPCGNCGFNKHYSTYDCEKFYLPVYYNQFNDLGKRWINATGDCLINTLKQFYNQDTVRCRMVKTTMMDHVSTCYLHNSANISFCDIFWDNKDALMGVYEADSFLQPTEIHRILFEVGQIGARCAGDRGSEFRTMLTERLTPLLSQAGSHLQEAGQRVRNWFSGIFTK</sequence>
<feature type="signal peptide" evidence="5">
    <location>
        <begin position="1"/>
        <end position="18"/>
    </location>
</feature>
<comment type="similarity">
    <text evidence="1">Belongs to the stanniocalcin family.</text>
</comment>
<dbReference type="OrthoDB" id="9970481at2759"/>
<keyword evidence="4" id="KW-1015">Disulfide bond</keyword>
<dbReference type="GO" id="GO:0005179">
    <property type="term" value="F:hormone activity"/>
    <property type="evidence" value="ECO:0007669"/>
    <property type="project" value="UniProtKB-KW"/>
</dbReference>
<evidence type="ECO:0000256" key="4">
    <source>
        <dbReference type="ARBA" id="ARBA00023157"/>
    </source>
</evidence>
<dbReference type="PANTHER" id="PTHR11245:SF6">
    <property type="entry name" value="DUF19 DOMAIN-CONTAINING PROTEIN"/>
    <property type="match status" value="1"/>
</dbReference>
<dbReference type="InterPro" id="IPR004978">
    <property type="entry name" value="Stanniocalcin"/>
</dbReference>
<dbReference type="KEGG" id="cvn:111124536"/>
<evidence type="ECO:0000256" key="3">
    <source>
        <dbReference type="ARBA" id="ARBA00022702"/>
    </source>
</evidence>
<evidence type="ECO:0000313" key="7">
    <source>
        <dbReference type="RefSeq" id="XP_022323185.1"/>
    </source>
</evidence>
<protein>
    <submittedName>
        <fullName evidence="7">Uncharacterized protein LOC111124536</fullName>
    </submittedName>
</protein>
<organism evidence="6 7">
    <name type="scientific">Crassostrea virginica</name>
    <name type="common">Eastern oyster</name>
    <dbReference type="NCBI Taxonomy" id="6565"/>
    <lineage>
        <taxon>Eukaryota</taxon>
        <taxon>Metazoa</taxon>
        <taxon>Spiralia</taxon>
        <taxon>Lophotrochozoa</taxon>
        <taxon>Mollusca</taxon>
        <taxon>Bivalvia</taxon>
        <taxon>Autobranchia</taxon>
        <taxon>Pteriomorphia</taxon>
        <taxon>Ostreida</taxon>
        <taxon>Ostreoidea</taxon>
        <taxon>Ostreidae</taxon>
        <taxon>Crassostrea</taxon>
    </lineage>
</organism>
<feature type="chain" id="PRO_5034621887" evidence="5">
    <location>
        <begin position="19"/>
        <end position="233"/>
    </location>
</feature>
<dbReference type="GO" id="GO:0005615">
    <property type="term" value="C:extracellular space"/>
    <property type="evidence" value="ECO:0007669"/>
    <property type="project" value="TreeGrafter"/>
</dbReference>
<dbReference type="AlphaFoldDB" id="A0A8B8D6B7"/>
<gene>
    <name evidence="7" type="primary">LOC111124536</name>
</gene>
<dbReference type="PANTHER" id="PTHR11245">
    <property type="entry name" value="STANNIOCALCIN"/>
    <property type="match status" value="1"/>
</dbReference>
<comment type="subunit">
    <text evidence="2">Homodimer; disulfide-linked.</text>
</comment>
<name>A0A8B8D6B7_CRAVI</name>
<dbReference type="RefSeq" id="XP_022323185.1">
    <property type="nucleotide sequence ID" value="XM_022467477.1"/>
</dbReference>
<dbReference type="Proteomes" id="UP000694844">
    <property type="component" value="Chromosome 3"/>
</dbReference>
<evidence type="ECO:0000313" key="6">
    <source>
        <dbReference type="Proteomes" id="UP000694844"/>
    </source>
</evidence>
<proteinExistence type="inferred from homology"/>
<dbReference type="GeneID" id="111124536"/>
<evidence type="ECO:0000256" key="1">
    <source>
        <dbReference type="ARBA" id="ARBA00008693"/>
    </source>
</evidence>
<keyword evidence="5" id="KW-0732">Signal</keyword>
<keyword evidence="6" id="KW-1185">Reference proteome</keyword>
<accession>A0A8B8D6B7</accession>
<keyword evidence="3" id="KW-0372">Hormone</keyword>